<gene>
    <name evidence="1" type="ORF">TRIATDRAFT_257856</name>
</gene>
<dbReference type="OrthoDB" id="10381319at2759"/>
<dbReference type="HOGENOM" id="CLU_2849992_0_0_1"/>
<keyword evidence="2" id="KW-1185">Reference proteome</keyword>
<evidence type="ECO:0000313" key="2">
    <source>
        <dbReference type="Proteomes" id="UP000005426"/>
    </source>
</evidence>
<accession>G9NXR5</accession>
<dbReference type="Proteomes" id="UP000005426">
    <property type="component" value="Unassembled WGS sequence"/>
</dbReference>
<name>G9NXR5_HYPAI</name>
<reference evidence="1 2" key="1">
    <citation type="journal article" date="2011" name="Genome Biol.">
        <title>Comparative genome sequence analysis underscores mycoparasitism as the ancestral life style of Trichoderma.</title>
        <authorList>
            <person name="Kubicek C.P."/>
            <person name="Herrera-Estrella A."/>
            <person name="Seidl-Seiboth V."/>
            <person name="Martinez D.A."/>
            <person name="Druzhinina I.S."/>
            <person name="Thon M."/>
            <person name="Zeilinger S."/>
            <person name="Casas-Flores S."/>
            <person name="Horwitz B.A."/>
            <person name="Mukherjee P.K."/>
            <person name="Mukherjee M."/>
            <person name="Kredics L."/>
            <person name="Alcaraz L.D."/>
            <person name="Aerts A."/>
            <person name="Antal Z."/>
            <person name="Atanasova L."/>
            <person name="Cervantes-Badillo M.G."/>
            <person name="Challacombe J."/>
            <person name="Chertkov O."/>
            <person name="McCluskey K."/>
            <person name="Coulpier F."/>
            <person name="Deshpande N."/>
            <person name="von Doehren H."/>
            <person name="Ebbole D.J."/>
            <person name="Esquivel-Naranjo E.U."/>
            <person name="Fekete E."/>
            <person name="Flipphi M."/>
            <person name="Glaser F."/>
            <person name="Gomez-Rodriguez E.Y."/>
            <person name="Gruber S."/>
            <person name="Han C."/>
            <person name="Henrissat B."/>
            <person name="Hermosa R."/>
            <person name="Hernandez-Onate M."/>
            <person name="Karaffa L."/>
            <person name="Kosti I."/>
            <person name="Le Crom S."/>
            <person name="Lindquist E."/>
            <person name="Lucas S."/>
            <person name="Luebeck M."/>
            <person name="Luebeck P.S."/>
            <person name="Margeot A."/>
            <person name="Metz B."/>
            <person name="Misra M."/>
            <person name="Nevalainen H."/>
            <person name="Omann M."/>
            <person name="Packer N."/>
            <person name="Perrone G."/>
            <person name="Uresti-Rivera E.E."/>
            <person name="Salamov A."/>
            <person name="Schmoll M."/>
            <person name="Seiboth B."/>
            <person name="Shapiro H."/>
            <person name="Sukno S."/>
            <person name="Tamayo-Ramos J.A."/>
            <person name="Tisch D."/>
            <person name="Wiest A."/>
            <person name="Wilkinson H.H."/>
            <person name="Zhang M."/>
            <person name="Coutinho P.M."/>
            <person name="Kenerley C.M."/>
            <person name="Monte E."/>
            <person name="Baker S.E."/>
            <person name="Grigoriev I.V."/>
        </authorList>
    </citation>
    <scope>NUCLEOTIDE SEQUENCE [LARGE SCALE GENOMIC DNA]</scope>
    <source>
        <strain evidence="2">ATCC 20476 / IMI 206040</strain>
    </source>
</reference>
<sequence>MKTASPDDFLGGVVHLPNRPAKDANDAYKHQFFNLVTLSRVSPISSHLSIPYSAYKTGNIVEVSG</sequence>
<comment type="caution">
    <text evidence="1">The sequence shown here is derived from an EMBL/GenBank/DDBJ whole genome shotgun (WGS) entry which is preliminary data.</text>
</comment>
<evidence type="ECO:0000313" key="1">
    <source>
        <dbReference type="EMBL" id="EHK44245.1"/>
    </source>
</evidence>
<proteinExistence type="predicted"/>
<dbReference type="AlphaFoldDB" id="G9NXR5"/>
<protein>
    <submittedName>
        <fullName evidence="1">Uncharacterized protein</fullName>
    </submittedName>
</protein>
<dbReference type="EMBL" id="ABDG02000025">
    <property type="protein sequence ID" value="EHK44245.1"/>
    <property type="molecule type" value="Genomic_DNA"/>
</dbReference>
<organism evidence="1 2">
    <name type="scientific">Hypocrea atroviridis (strain ATCC 20476 / IMI 206040)</name>
    <name type="common">Trichoderma atroviride</name>
    <dbReference type="NCBI Taxonomy" id="452589"/>
    <lineage>
        <taxon>Eukaryota</taxon>
        <taxon>Fungi</taxon>
        <taxon>Dikarya</taxon>
        <taxon>Ascomycota</taxon>
        <taxon>Pezizomycotina</taxon>
        <taxon>Sordariomycetes</taxon>
        <taxon>Hypocreomycetidae</taxon>
        <taxon>Hypocreales</taxon>
        <taxon>Hypocreaceae</taxon>
        <taxon>Trichoderma</taxon>
    </lineage>
</organism>